<dbReference type="GO" id="GO:0006203">
    <property type="term" value="P:dGTP catabolic process"/>
    <property type="evidence" value="ECO:0007669"/>
    <property type="project" value="TreeGrafter"/>
</dbReference>
<dbReference type="PANTHER" id="PTHR30522">
    <property type="entry name" value="NUCLEOSIDE TRIPHOSPHATE PYROPHOSPHOHYDROLASE"/>
    <property type="match status" value="1"/>
</dbReference>
<dbReference type="GO" id="GO:0046076">
    <property type="term" value="P:dTTP catabolic process"/>
    <property type="evidence" value="ECO:0007669"/>
    <property type="project" value="TreeGrafter"/>
</dbReference>
<protein>
    <submittedName>
        <fullName evidence="2">MazG family protein</fullName>
    </submittedName>
</protein>
<dbReference type="Pfam" id="PF03819">
    <property type="entry name" value="MazG"/>
    <property type="match status" value="1"/>
</dbReference>
<feature type="domain" description="NTP pyrophosphohydrolase MazG-like" evidence="1">
    <location>
        <begin position="30"/>
        <end position="101"/>
    </location>
</feature>
<dbReference type="InterPro" id="IPR048011">
    <property type="entry name" value="NTP-PPase_MazG-like_C"/>
</dbReference>
<evidence type="ECO:0000259" key="1">
    <source>
        <dbReference type="Pfam" id="PF03819"/>
    </source>
</evidence>
<name>A0A212J9Q7_9DELT</name>
<dbReference type="GO" id="GO:0046052">
    <property type="term" value="P:UTP catabolic process"/>
    <property type="evidence" value="ECO:0007669"/>
    <property type="project" value="TreeGrafter"/>
</dbReference>
<sequence length="266" mass="30068">MSDTPSSLARLQDVVATLIGPDGCPWDKEQTPQTLCDYLAEETFELTDAVRRNHASDIREEMGDVLFLLLFIAKLSEREFSLAEVLDEAAAKMIRRHPHVFSDSACADREALLRTWETIKKAEKAEKAEQRSGVFASLPDALPPLLKAYRINAKAARANFTWDTDEDVETQVEAEWLEWLDAAATGDPDAMEHEFGDLLFTLVEMGRRKGLKANAALHKTTLRFLARFRYMEEKAAESGRDFAALDMEEKNRLWDEAKDLEKGNTA</sequence>
<dbReference type="InterPro" id="IPR004518">
    <property type="entry name" value="MazG-like_dom"/>
</dbReference>
<dbReference type="CDD" id="cd11529">
    <property type="entry name" value="NTP-PPase_MazG_Cterm"/>
    <property type="match status" value="1"/>
</dbReference>
<evidence type="ECO:0000313" key="2">
    <source>
        <dbReference type="EMBL" id="SBV96183.1"/>
    </source>
</evidence>
<dbReference type="InterPro" id="IPR011551">
    <property type="entry name" value="NTP_PyrPHydrolase_MazG"/>
</dbReference>
<accession>A0A212J9Q7</accession>
<dbReference type="NCBIfam" id="NF007113">
    <property type="entry name" value="PRK09562.1"/>
    <property type="match status" value="1"/>
</dbReference>
<dbReference type="GO" id="GO:0046061">
    <property type="term" value="P:dATP catabolic process"/>
    <property type="evidence" value="ECO:0007669"/>
    <property type="project" value="TreeGrafter"/>
</dbReference>
<dbReference type="CDD" id="cd11528">
    <property type="entry name" value="NTP-PPase_MazG_Nterm"/>
    <property type="match status" value="1"/>
</dbReference>
<dbReference type="AlphaFoldDB" id="A0A212J9Q7"/>
<dbReference type="Gene3D" id="1.10.287.1080">
    <property type="entry name" value="MazG-like"/>
    <property type="match status" value="2"/>
</dbReference>
<dbReference type="PANTHER" id="PTHR30522:SF0">
    <property type="entry name" value="NUCLEOSIDE TRIPHOSPHATE PYROPHOSPHOHYDROLASE"/>
    <property type="match status" value="1"/>
</dbReference>
<dbReference type="InterPro" id="IPR048015">
    <property type="entry name" value="NTP-PPase_MazG-like_N"/>
</dbReference>
<organism evidence="2">
    <name type="scientific">uncultured delta proteobacterium</name>
    <dbReference type="NCBI Taxonomy" id="34034"/>
    <lineage>
        <taxon>Bacteria</taxon>
        <taxon>Deltaproteobacteria</taxon>
        <taxon>environmental samples</taxon>
    </lineage>
</organism>
<dbReference type="EMBL" id="FLUQ01000001">
    <property type="protein sequence ID" value="SBV96183.1"/>
    <property type="molecule type" value="Genomic_DNA"/>
</dbReference>
<dbReference type="GO" id="GO:0046047">
    <property type="term" value="P:TTP catabolic process"/>
    <property type="evidence" value="ECO:0007669"/>
    <property type="project" value="TreeGrafter"/>
</dbReference>
<proteinExistence type="predicted"/>
<reference evidence="2" key="1">
    <citation type="submission" date="2016-04" db="EMBL/GenBank/DDBJ databases">
        <authorList>
            <person name="Evans L.H."/>
            <person name="Alamgir A."/>
            <person name="Owens N."/>
            <person name="Weber N.D."/>
            <person name="Virtaneva K."/>
            <person name="Barbian K."/>
            <person name="Babar A."/>
            <person name="Rosenke K."/>
        </authorList>
    </citation>
    <scope>NUCLEOTIDE SEQUENCE</scope>
    <source>
        <strain evidence="2">86</strain>
    </source>
</reference>
<dbReference type="GO" id="GO:0046081">
    <property type="term" value="P:dUTP catabolic process"/>
    <property type="evidence" value="ECO:0007669"/>
    <property type="project" value="TreeGrafter"/>
</dbReference>
<gene>
    <name evidence="2" type="ORF">KL86DPRO_11001</name>
</gene>
<dbReference type="SUPFAM" id="SSF101386">
    <property type="entry name" value="all-alpha NTP pyrophosphatases"/>
    <property type="match status" value="2"/>
</dbReference>
<dbReference type="GO" id="GO:0047429">
    <property type="term" value="F:nucleoside triphosphate diphosphatase activity"/>
    <property type="evidence" value="ECO:0007669"/>
    <property type="project" value="InterPro"/>
</dbReference>
<dbReference type="NCBIfam" id="TIGR00444">
    <property type="entry name" value="mazG"/>
    <property type="match status" value="1"/>
</dbReference>